<feature type="compositionally biased region" description="Low complexity" evidence="1">
    <location>
        <begin position="231"/>
        <end position="243"/>
    </location>
</feature>
<keyword evidence="2" id="KW-0812">Transmembrane</keyword>
<feature type="transmembrane region" description="Helical" evidence="2">
    <location>
        <begin position="95"/>
        <end position="115"/>
    </location>
</feature>
<dbReference type="PANTHER" id="PTHR21180">
    <property type="entry name" value="ENDONUCLEASE/EXONUCLEASE/PHOSPHATASE FAMILY DOMAIN-CONTAINING PROTEIN 1"/>
    <property type="match status" value="1"/>
</dbReference>
<dbReference type="Pfam" id="PF10531">
    <property type="entry name" value="SLBB"/>
    <property type="match status" value="1"/>
</dbReference>
<dbReference type="AlphaFoldDB" id="A0A077M8I0"/>
<keyword evidence="4" id="KW-0238">DNA-binding</keyword>
<dbReference type="InterPro" id="IPR019554">
    <property type="entry name" value="Soluble_ligand-bd"/>
</dbReference>
<dbReference type="GO" id="GO:0015628">
    <property type="term" value="P:protein secretion by the type II secretion system"/>
    <property type="evidence" value="ECO:0007669"/>
    <property type="project" value="TreeGrafter"/>
</dbReference>
<evidence type="ECO:0000256" key="1">
    <source>
        <dbReference type="SAM" id="MobiDB-lite"/>
    </source>
</evidence>
<gene>
    <name evidence="4" type="ORF">BN13_420095</name>
</gene>
<dbReference type="GO" id="GO:0003677">
    <property type="term" value="F:DNA binding"/>
    <property type="evidence" value="ECO:0007669"/>
    <property type="project" value="UniProtKB-KW"/>
</dbReference>
<dbReference type="STRING" id="1193518.BN13_420095"/>
<accession>A0A077M8I0</accession>
<keyword evidence="2" id="KW-1133">Transmembrane helix</keyword>
<reference evidence="4 5" key="1">
    <citation type="journal article" date="2013" name="ISME J.">
        <title>A metabolic model for members of the genus Tetrasphaera involved in enhanced biological phosphorus removal.</title>
        <authorList>
            <person name="Kristiansen R."/>
            <person name="Nguyen H.T.T."/>
            <person name="Saunders A.M."/>
            <person name="Nielsen J.L."/>
            <person name="Wimmer R."/>
            <person name="Le V.Q."/>
            <person name="McIlroy S.J."/>
            <person name="Petrovski S."/>
            <person name="Seviour R.J."/>
            <person name="Calteau A."/>
            <person name="Nielsen K.L."/>
            <person name="Nielsen P.H."/>
        </authorList>
    </citation>
    <scope>NUCLEOTIDE SEQUENCE [LARGE SCALE GENOMIC DNA]</scope>
    <source>
        <strain evidence="4 5">Ben 74</strain>
    </source>
</reference>
<keyword evidence="5" id="KW-1185">Reference proteome</keyword>
<evidence type="ECO:0000313" key="5">
    <source>
        <dbReference type="Proteomes" id="UP000035720"/>
    </source>
</evidence>
<evidence type="ECO:0000256" key="2">
    <source>
        <dbReference type="SAM" id="Phobius"/>
    </source>
</evidence>
<dbReference type="Pfam" id="PF12836">
    <property type="entry name" value="HHH_3"/>
    <property type="match status" value="1"/>
</dbReference>
<protein>
    <submittedName>
        <fullName evidence="4">Putative DNA-binding protein (Modular protein)</fullName>
    </submittedName>
</protein>
<comment type="caution">
    <text evidence="4">The sequence shown here is derived from an EMBL/GenBank/DDBJ whole genome shotgun (WGS) entry which is preliminary data.</text>
</comment>
<keyword evidence="2" id="KW-0472">Membrane</keyword>
<organism evidence="4 5">
    <name type="scientific">Nostocoides jenkinsii Ben 74</name>
    <dbReference type="NCBI Taxonomy" id="1193518"/>
    <lineage>
        <taxon>Bacteria</taxon>
        <taxon>Bacillati</taxon>
        <taxon>Actinomycetota</taxon>
        <taxon>Actinomycetes</taxon>
        <taxon>Micrococcales</taxon>
        <taxon>Intrasporangiaceae</taxon>
        <taxon>Nostocoides</taxon>
    </lineage>
</organism>
<dbReference type="PANTHER" id="PTHR21180:SF32">
    <property type="entry name" value="ENDONUCLEASE_EXONUCLEASE_PHOSPHATASE FAMILY DOMAIN-CONTAINING PROTEIN 1"/>
    <property type="match status" value="1"/>
</dbReference>
<proteinExistence type="predicted"/>
<feature type="compositionally biased region" description="Gly residues" evidence="1">
    <location>
        <begin position="50"/>
        <end position="61"/>
    </location>
</feature>
<dbReference type="Proteomes" id="UP000035720">
    <property type="component" value="Unassembled WGS sequence"/>
</dbReference>
<name>A0A077M8I0_9MICO</name>
<dbReference type="InterPro" id="IPR010994">
    <property type="entry name" value="RuvA_2-like"/>
</dbReference>
<dbReference type="InterPro" id="IPR051675">
    <property type="entry name" value="Endo/Exo/Phosphatase_dom_1"/>
</dbReference>
<feature type="region of interest" description="Disordered" evidence="1">
    <location>
        <begin position="231"/>
        <end position="256"/>
    </location>
</feature>
<feature type="domain" description="Soluble ligand binding" evidence="3">
    <location>
        <begin position="174"/>
        <end position="228"/>
    </location>
</feature>
<dbReference type="EMBL" id="CAJC01000153">
    <property type="protein sequence ID" value="CCI53641.1"/>
    <property type="molecule type" value="Genomic_DNA"/>
</dbReference>
<feature type="region of interest" description="Disordered" evidence="1">
    <location>
        <begin position="1"/>
        <end position="74"/>
    </location>
</feature>
<sequence>MAEAGLADGWDVDGRSPSELGPGSALVSRSVAEPGPRSGAGPGTRSVPGAGSGAERGGGESGRPSPRHADPVDGPRWLSLPAGLGSARVAATRPAVVAVVLIAVVFAAVFGVRLLRARDVGSVVAPAAAQLTANSPTATGASGPGQSGASVVVSATPGSAPAAAPGGAGAGTIIVHVVGQVRHAGVVELPPGSRVVDAIDKAGGAGRKADLSAVNLARLLVDGEQIVVPKPGEAPAAAPTSAAGNGGGPAAPAGAGSAKVNLNTADLAAFDSLPGVGPVLAGRILAWRTEHGRFTSIDELAEVSGIGEKVLANLTPLVTL</sequence>
<evidence type="ECO:0000313" key="4">
    <source>
        <dbReference type="EMBL" id="CCI53641.1"/>
    </source>
</evidence>
<dbReference type="SUPFAM" id="SSF47781">
    <property type="entry name" value="RuvA domain 2-like"/>
    <property type="match status" value="1"/>
</dbReference>
<dbReference type="GO" id="GO:0015627">
    <property type="term" value="C:type II protein secretion system complex"/>
    <property type="evidence" value="ECO:0007669"/>
    <property type="project" value="TreeGrafter"/>
</dbReference>
<dbReference type="Gene3D" id="3.10.560.10">
    <property type="entry name" value="Outer membrane lipoprotein wza domain like"/>
    <property type="match status" value="1"/>
</dbReference>
<dbReference type="Gene3D" id="1.10.150.320">
    <property type="entry name" value="Photosystem II 12 kDa extrinsic protein"/>
    <property type="match status" value="1"/>
</dbReference>
<evidence type="ECO:0000259" key="3">
    <source>
        <dbReference type="Pfam" id="PF10531"/>
    </source>
</evidence>